<dbReference type="GO" id="GO:0006120">
    <property type="term" value="P:mitochondrial electron transport, NADH to ubiquinone"/>
    <property type="evidence" value="ECO:0007669"/>
    <property type="project" value="InterPro"/>
</dbReference>
<keyword evidence="13 18" id="KW-0520">NAD</keyword>
<dbReference type="PRINTS" id="PR01436">
    <property type="entry name" value="NADHDHGNASE2"/>
</dbReference>
<feature type="domain" description="NADH:quinone oxidoreductase/Mrp antiporter transmembrane" evidence="20">
    <location>
        <begin position="24"/>
        <end position="282"/>
    </location>
</feature>
<dbReference type="InterPro" id="IPR003917">
    <property type="entry name" value="NADH_UbQ_OxRdtase_chain2"/>
</dbReference>
<evidence type="ECO:0000256" key="8">
    <source>
        <dbReference type="ARBA" id="ARBA00022692"/>
    </source>
</evidence>
<sequence>MKINTMSLLFLSVMLMGTSLALSSNSWLGIWMGLEINMISFIPLLKSKNLNVNETSIKYFMVQAIASTMLLFSIMMIQSKSFMNNGMNEIMLYIIMSSLFMKLGAAPFHFWLPEVMGTASWMNCLILMTWQKIAPLSVLSLCMKNSLFICMIIIMSIMMGGLCGINQMSMRQILAYSSMSHIGWMISAMMMKEELWELYFLIYSVMSINVVWMLYTNKMYSINQMFNSVSINKINKLIVMMVLLSLGGLPPFIGFMPKWMVIQSMINEKLTFMITSMIMITTISLYYYLRMMFSMLVLTTTENKWFNTKDQKMKSLSVTSIIVSMGLITSPLILFSL</sequence>
<feature type="transmembrane region" description="Helical" evidence="18">
    <location>
        <begin position="57"/>
        <end position="78"/>
    </location>
</feature>
<comment type="function">
    <text evidence="18">Core subunit of the mitochondrial membrane respiratory chain NADH dehydrogenase (Complex I) which catalyzes electron transfer from NADH through the respiratory chain, using ubiquinone as an electron acceptor. Essential for the catalytic activity and assembly of complex I.</text>
</comment>
<comment type="similarity">
    <text evidence="3 18">Belongs to the complex I subunit 2 family.</text>
</comment>
<feature type="transmembrane region" description="Helical" evidence="18">
    <location>
        <begin position="90"/>
        <end position="112"/>
    </location>
</feature>
<keyword evidence="12 18" id="KW-1133">Transmembrane helix</keyword>
<dbReference type="EMBL" id="KM657339">
    <property type="protein sequence ID" value="AJW76407.1"/>
    <property type="molecule type" value="Genomic_DNA"/>
</dbReference>
<feature type="transmembrane region" description="Helical" evidence="18">
    <location>
        <begin position="198"/>
        <end position="216"/>
    </location>
</feature>
<evidence type="ECO:0000256" key="3">
    <source>
        <dbReference type="ARBA" id="ARBA00007012"/>
    </source>
</evidence>
<evidence type="ECO:0000256" key="15">
    <source>
        <dbReference type="ARBA" id="ARBA00023128"/>
    </source>
</evidence>
<feature type="transmembrane region" description="Helical" evidence="18">
    <location>
        <begin position="316"/>
        <end position="335"/>
    </location>
</feature>
<feature type="transmembrane region" description="Helical" evidence="18">
    <location>
        <begin position="146"/>
        <end position="166"/>
    </location>
</feature>
<dbReference type="PANTHER" id="PTHR46552:SF1">
    <property type="entry name" value="NADH-UBIQUINONE OXIDOREDUCTASE CHAIN 2"/>
    <property type="match status" value="1"/>
</dbReference>
<evidence type="ECO:0000256" key="11">
    <source>
        <dbReference type="ARBA" id="ARBA00022982"/>
    </source>
</evidence>
<keyword evidence="6" id="KW-0813">Transport</keyword>
<feature type="signal peptide" evidence="19">
    <location>
        <begin position="1"/>
        <end position="21"/>
    </location>
</feature>
<evidence type="ECO:0000256" key="14">
    <source>
        <dbReference type="ARBA" id="ARBA00023075"/>
    </source>
</evidence>
<keyword evidence="14 18" id="KW-0830">Ubiquinone</keyword>
<dbReference type="GO" id="GO:0008137">
    <property type="term" value="F:NADH dehydrogenase (ubiquinone) activity"/>
    <property type="evidence" value="ECO:0007669"/>
    <property type="project" value="UniProtKB-EC"/>
</dbReference>
<feature type="chain" id="PRO_5006011149" description="NADH-ubiquinone oxidoreductase chain 2" evidence="19">
    <location>
        <begin position="22"/>
        <end position="337"/>
    </location>
</feature>
<evidence type="ECO:0000256" key="13">
    <source>
        <dbReference type="ARBA" id="ARBA00023027"/>
    </source>
</evidence>
<dbReference type="EC" id="7.1.1.2" evidence="4 18"/>
<dbReference type="Pfam" id="PF00361">
    <property type="entry name" value="Proton_antipo_M"/>
    <property type="match status" value="1"/>
</dbReference>
<dbReference type="AlphaFoldDB" id="A0A0N7AS23"/>
<reference evidence="21" key="1">
    <citation type="submission" date="2014-09" db="EMBL/GenBank/DDBJ databases">
        <title>300 million years of diversification: Elucidating the patterns of orthopteran evolution based on comprehensive taxon and gene sampling.</title>
        <authorList>
            <person name="Song H."/>
            <person name="Amedegnato C."/>
            <person name="Cigliano M.M."/>
            <person name="Desutter-Grandcolas L."/>
            <person name="Heads S.W."/>
            <person name="Huang Y."/>
            <person name="Otte D."/>
            <person name="Whiting M.F."/>
        </authorList>
    </citation>
    <scope>NUCLEOTIDE SEQUENCE</scope>
</reference>
<evidence type="ECO:0000256" key="2">
    <source>
        <dbReference type="ARBA" id="ARBA00004448"/>
    </source>
</evidence>
<proteinExistence type="inferred from homology"/>
<comment type="catalytic activity">
    <reaction evidence="17 18">
        <text>a ubiquinone + NADH + 5 H(+)(in) = a ubiquinol + NAD(+) + 4 H(+)(out)</text>
        <dbReference type="Rhea" id="RHEA:29091"/>
        <dbReference type="Rhea" id="RHEA-COMP:9565"/>
        <dbReference type="Rhea" id="RHEA-COMP:9566"/>
        <dbReference type="ChEBI" id="CHEBI:15378"/>
        <dbReference type="ChEBI" id="CHEBI:16389"/>
        <dbReference type="ChEBI" id="CHEBI:17976"/>
        <dbReference type="ChEBI" id="CHEBI:57540"/>
        <dbReference type="ChEBI" id="CHEBI:57945"/>
        <dbReference type="EC" id="7.1.1.2"/>
    </reaction>
</comment>
<evidence type="ECO:0000256" key="16">
    <source>
        <dbReference type="ARBA" id="ARBA00023136"/>
    </source>
</evidence>
<evidence type="ECO:0000256" key="1">
    <source>
        <dbReference type="ARBA" id="ARBA00003257"/>
    </source>
</evidence>
<dbReference type="InterPro" id="IPR001750">
    <property type="entry name" value="ND/Mrp_TM"/>
</dbReference>
<keyword evidence="16 18" id="KW-0472">Membrane</keyword>
<evidence type="ECO:0000256" key="10">
    <source>
        <dbReference type="ARBA" id="ARBA00022967"/>
    </source>
</evidence>
<dbReference type="PANTHER" id="PTHR46552">
    <property type="entry name" value="NADH-UBIQUINONE OXIDOREDUCTASE CHAIN 2"/>
    <property type="match status" value="1"/>
</dbReference>
<evidence type="ECO:0000256" key="6">
    <source>
        <dbReference type="ARBA" id="ARBA00022448"/>
    </source>
</evidence>
<evidence type="ECO:0000313" key="21">
    <source>
        <dbReference type="EMBL" id="AJW76407.1"/>
    </source>
</evidence>
<geneLocation type="mitochondrion" evidence="21"/>
<dbReference type="GO" id="GO:0005743">
    <property type="term" value="C:mitochondrial inner membrane"/>
    <property type="evidence" value="ECO:0007669"/>
    <property type="project" value="UniProtKB-SubCell"/>
</dbReference>
<evidence type="ECO:0000256" key="17">
    <source>
        <dbReference type="ARBA" id="ARBA00049551"/>
    </source>
</evidence>
<keyword evidence="7 18" id="KW-0679">Respiratory chain</keyword>
<accession>A0A0N7AS23</accession>
<keyword evidence="9 18" id="KW-0999">Mitochondrion inner membrane</keyword>
<evidence type="ECO:0000256" key="18">
    <source>
        <dbReference type="RuleBase" id="RU003403"/>
    </source>
</evidence>
<protein>
    <recommendedName>
        <fullName evidence="5 18">NADH-ubiquinone oxidoreductase chain 2</fullName>
        <ecNumber evidence="4 18">7.1.1.2</ecNumber>
    </recommendedName>
</protein>
<evidence type="ECO:0000256" key="4">
    <source>
        <dbReference type="ARBA" id="ARBA00012944"/>
    </source>
</evidence>
<keyword evidence="19" id="KW-0732">Signal</keyword>
<keyword evidence="15 18" id="KW-0496">Mitochondrion</keyword>
<keyword evidence="11 18" id="KW-0249">Electron transport</keyword>
<evidence type="ECO:0000259" key="20">
    <source>
        <dbReference type="Pfam" id="PF00361"/>
    </source>
</evidence>
<organism evidence="21">
    <name type="scientific">Chorotypus fenestratus</name>
    <dbReference type="NCBI Taxonomy" id="1564101"/>
    <lineage>
        <taxon>Eukaryota</taxon>
        <taxon>Metazoa</taxon>
        <taxon>Ecdysozoa</taxon>
        <taxon>Arthropoda</taxon>
        <taxon>Hexapoda</taxon>
        <taxon>Insecta</taxon>
        <taxon>Pterygota</taxon>
        <taxon>Neoptera</taxon>
        <taxon>Polyneoptera</taxon>
        <taxon>Orthoptera</taxon>
        <taxon>Caelifera</taxon>
        <taxon>Acrididea</taxon>
        <taxon>Acridomorpha</taxon>
        <taxon>Eumastacoidea</taxon>
        <taxon>Chorotypidae</taxon>
        <taxon>Chorotypinae</taxon>
        <taxon>Chorotypus</taxon>
    </lineage>
</organism>
<comment type="subcellular location">
    <subcellularLocation>
        <location evidence="2 18">Mitochondrion inner membrane</location>
        <topology evidence="2 18">Multi-pass membrane protein</topology>
    </subcellularLocation>
</comment>
<feature type="transmembrane region" description="Helical" evidence="18">
    <location>
        <begin position="237"/>
        <end position="255"/>
    </location>
</feature>
<name>A0A0N7AS23_9ORTH</name>
<evidence type="ECO:0000256" key="7">
    <source>
        <dbReference type="ARBA" id="ARBA00022660"/>
    </source>
</evidence>
<feature type="transmembrane region" description="Helical" evidence="18">
    <location>
        <begin position="270"/>
        <end position="289"/>
    </location>
</feature>
<evidence type="ECO:0000256" key="9">
    <source>
        <dbReference type="ARBA" id="ARBA00022792"/>
    </source>
</evidence>
<comment type="function">
    <text evidence="1">Core subunit of the mitochondrial membrane respiratory chain NADH dehydrogenase (Complex I) that is believed to belong to the minimal assembly required for catalysis. Complex I functions in the transfer of electrons from NADH to the respiratory chain. The immediate electron acceptor for the enzyme is believed to be ubiquinone.</text>
</comment>
<evidence type="ECO:0000256" key="5">
    <source>
        <dbReference type="ARBA" id="ARBA00021008"/>
    </source>
</evidence>
<evidence type="ECO:0000256" key="19">
    <source>
        <dbReference type="SAM" id="SignalP"/>
    </source>
</evidence>
<keyword evidence="8 18" id="KW-0812">Transmembrane</keyword>
<dbReference type="InterPro" id="IPR050175">
    <property type="entry name" value="Complex_I_Subunit_2"/>
</dbReference>
<keyword evidence="10 18" id="KW-1278">Translocase</keyword>
<gene>
    <name evidence="21" type="primary">nad2</name>
</gene>
<feature type="transmembrane region" description="Helical" evidence="18">
    <location>
        <begin position="173"/>
        <end position="192"/>
    </location>
</feature>
<evidence type="ECO:0000256" key="12">
    <source>
        <dbReference type="ARBA" id="ARBA00022989"/>
    </source>
</evidence>